<dbReference type="OrthoDB" id="2590011at2759"/>
<accession>A0A8H3FF84</accession>
<dbReference type="GO" id="GO:0001228">
    <property type="term" value="F:DNA-binding transcription activator activity, RNA polymerase II-specific"/>
    <property type="evidence" value="ECO:0007669"/>
    <property type="project" value="TreeGrafter"/>
</dbReference>
<dbReference type="PANTHER" id="PTHR40621">
    <property type="entry name" value="TRANSCRIPTION FACTOR KAPC-RELATED"/>
    <property type="match status" value="1"/>
</dbReference>
<dbReference type="GO" id="GO:0000976">
    <property type="term" value="F:transcription cis-regulatory region binding"/>
    <property type="evidence" value="ECO:0007669"/>
    <property type="project" value="InterPro"/>
</dbReference>
<proteinExistence type="predicted"/>
<feature type="compositionally biased region" description="Polar residues" evidence="3">
    <location>
        <begin position="239"/>
        <end position="251"/>
    </location>
</feature>
<feature type="compositionally biased region" description="Basic and acidic residues" evidence="3">
    <location>
        <begin position="31"/>
        <end position="52"/>
    </location>
</feature>
<dbReference type="Proteomes" id="UP000664169">
    <property type="component" value="Unassembled WGS sequence"/>
</dbReference>
<name>A0A8H3FF84_9LECA</name>
<reference evidence="4" key="1">
    <citation type="submission" date="2021-03" db="EMBL/GenBank/DDBJ databases">
        <authorList>
            <person name="Tagirdzhanova G."/>
        </authorList>
    </citation>
    <scope>NUCLEOTIDE SEQUENCE</scope>
</reference>
<evidence type="ECO:0000313" key="5">
    <source>
        <dbReference type="Proteomes" id="UP000664169"/>
    </source>
</evidence>
<sequence>MSINELASEEIRSPTSPLSMLGFGMLGEYGTSEKKVNRDGQPAKRRGPKPDNKPAMTRRQALNRQAQRTHRQKKENYIRALEEQHVLLKGAYNESIQEKEALLAENQMLKNLLRANGISPQKRYSNTASDYINALSISDHQPGTYSRPVNQHLEQYGSVSGDLSRTNPAVYFPSEVSTLPQTVLSQNRPQLHQPEMIQPAISNYSNSEADFTLSSVPRTNYFDSTMRPRPRPQPPPRQSASPSFLQGQSST</sequence>
<keyword evidence="2" id="KW-0539">Nucleus</keyword>
<feature type="region of interest" description="Disordered" evidence="3">
    <location>
        <begin position="1"/>
        <end position="74"/>
    </location>
</feature>
<dbReference type="SUPFAM" id="SSF57959">
    <property type="entry name" value="Leucine zipper domain"/>
    <property type="match status" value="1"/>
</dbReference>
<evidence type="ECO:0000256" key="2">
    <source>
        <dbReference type="ARBA" id="ARBA00023242"/>
    </source>
</evidence>
<dbReference type="CDD" id="cd14688">
    <property type="entry name" value="bZIP_YAP"/>
    <property type="match status" value="1"/>
</dbReference>
<evidence type="ECO:0000256" key="3">
    <source>
        <dbReference type="SAM" id="MobiDB-lite"/>
    </source>
</evidence>
<evidence type="ECO:0000313" key="4">
    <source>
        <dbReference type="EMBL" id="CAF9920833.1"/>
    </source>
</evidence>
<dbReference type="Gene3D" id="1.20.5.170">
    <property type="match status" value="1"/>
</dbReference>
<dbReference type="InterPro" id="IPR050936">
    <property type="entry name" value="AP-1-like"/>
</dbReference>
<protein>
    <recommendedName>
        <fullName evidence="6">BZIP domain-containing protein</fullName>
    </recommendedName>
</protein>
<comment type="subcellular location">
    <subcellularLocation>
        <location evidence="1">Nucleus</location>
    </subcellularLocation>
</comment>
<gene>
    <name evidence="4" type="ORF">GOMPHAMPRED_002149</name>
</gene>
<dbReference type="AlphaFoldDB" id="A0A8H3FF84"/>
<feature type="region of interest" description="Disordered" evidence="3">
    <location>
        <begin position="215"/>
        <end position="251"/>
    </location>
</feature>
<keyword evidence="5" id="KW-1185">Reference proteome</keyword>
<dbReference type="PANTHER" id="PTHR40621:SF6">
    <property type="entry name" value="AP-1-LIKE TRANSCRIPTION FACTOR YAP1-RELATED"/>
    <property type="match status" value="1"/>
</dbReference>
<dbReference type="EMBL" id="CAJPDQ010000016">
    <property type="protein sequence ID" value="CAF9920833.1"/>
    <property type="molecule type" value="Genomic_DNA"/>
</dbReference>
<evidence type="ECO:0000256" key="1">
    <source>
        <dbReference type="ARBA" id="ARBA00004123"/>
    </source>
</evidence>
<dbReference type="InterPro" id="IPR046347">
    <property type="entry name" value="bZIP_sf"/>
</dbReference>
<evidence type="ECO:0008006" key="6">
    <source>
        <dbReference type="Google" id="ProtNLM"/>
    </source>
</evidence>
<organism evidence="4 5">
    <name type="scientific">Gomphillus americanus</name>
    <dbReference type="NCBI Taxonomy" id="1940652"/>
    <lineage>
        <taxon>Eukaryota</taxon>
        <taxon>Fungi</taxon>
        <taxon>Dikarya</taxon>
        <taxon>Ascomycota</taxon>
        <taxon>Pezizomycotina</taxon>
        <taxon>Lecanoromycetes</taxon>
        <taxon>OSLEUM clade</taxon>
        <taxon>Ostropomycetidae</taxon>
        <taxon>Ostropales</taxon>
        <taxon>Graphidaceae</taxon>
        <taxon>Gomphilloideae</taxon>
        <taxon>Gomphillus</taxon>
    </lineage>
</organism>
<comment type="caution">
    <text evidence="4">The sequence shown here is derived from an EMBL/GenBank/DDBJ whole genome shotgun (WGS) entry which is preliminary data.</text>
</comment>
<dbReference type="GO" id="GO:0090575">
    <property type="term" value="C:RNA polymerase II transcription regulator complex"/>
    <property type="evidence" value="ECO:0007669"/>
    <property type="project" value="TreeGrafter"/>
</dbReference>